<dbReference type="Gene3D" id="1.10.287.470">
    <property type="entry name" value="Helix hairpin bin"/>
    <property type="match status" value="1"/>
</dbReference>
<keyword evidence="6" id="KW-0614">Plasmid</keyword>
<dbReference type="NCBIfam" id="TIGR01730">
    <property type="entry name" value="RND_mfp"/>
    <property type="match status" value="1"/>
</dbReference>
<dbReference type="InterPro" id="IPR058647">
    <property type="entry name" value="BSH_CzcB-like"/>
</dbReference>
<keyword evidence="7" id="KW-1185">Reference proteome</keyword>
<dbReference type="AlphaFoldDB" id="A0A0A7PP47"/>
<dbReference type="Pfam" id="PF25967">
    <property type="entry name" value="RND-MFP_C"/>
    <property type="match status" value="1"/>
</dbReference>
<sequence>MGRDFPPMKALALSLPLLLAGCGSGHEASQSAEPPAVDLPVTTASPAASMDGATASGTVEADDRAQLVARASGTIRAAGLYDGQPVRRGQILATIDARQAEAAVRRARAGLDAALAEQHDARGDVARDAPLAQSGALATDAYRKEQLRNDAAVAGVAQAQAALATAQADRSYTSIVSPIDGVVVSRQIHDGDMVMPGSPLVTVESRGRLLFRFAAPQASLGLFAPGSTVPVLLDGREDRPVTGRVRGVVPSADPATRRYTVEVVLPADSGIMPGMFGRVRLPSVGDQGNSGSAVSVPAAAVADRGGLTGVFVVGKDQRVTFRWVRLGDPVGDRVVVTSGLSTGERILARVDPTVRDGARLADGAAR</sequence>
<evidence type="ECO:0000259" key="4">
    <source>
        <dbReference type="Pfam" id="PF25967"/>
    </source>
</evidence>
<protein>
    <submittedName>
        <fullName evidence="6">RND family efflux transporter MFP subunit</fullName>
    </submittedName>
</protein>
<dbReference type="Pfam" id="PF25954">
    <property type="entry name" value="Beta-barrel_RND_2"/>
    <property type="match status" value="1"/>
</dbReference>
<comment type="similarity">
    <text evidence="1">Belongs to the membrane fusion protein (MFP) (TC 8.A.1) family.</text>
</comment>
<evidence type="ECO:0000259" key="3">
    <source>
        <dbReference type="Pfam" id="PF25954"/>
    </source>
</evidence>
<dbReference type="GO" id="GO:0015562">
    <property type="term" value="F:efflux transmembrane transporter activity"/>
    <property type="evidence" value="ECO:0007669"/>
    <property type="project" value="TreeGrafter"/>
</dbReference>
<dbReference type="HOGENOM" id="CLU_018816_1_4_5"/>
<dbReference type="Proteomes" id="UP000030907">
    <property type="component" value="Plasmid pSfKp5.2"/>
</dbReference>
<feature type="chain" id="PRO_5002031906" evidence="2">
    <location>
        <begin position="29"/>
        <end position="366"/>
    </location>
</feature>
<feature type="domain" description="CusB-like beta-barrel" evidence="3">
    <location>
        <begin position="213"/>
        <end position="282"/>
    </location>
</feature>
<geneLocation type="plasmid" evidence="6 7">
    <name>pSfKp5.2</name>
</geneLocation>
<dbReference type="PANTHER" id="PTHR30469:SF15">
    <property type="entry name" value="HLYD FAMILY OF SECRETION PROTEINS"/>
    <property type="match status" value="1"/>
</dbReference>
<evidence type="ECO:0000256" key="2">
    <source>
        <dbReference type="SAM" id="SignalP"/>
    </source>
</evidence>
<evidence type="ECO:0000259" key="5">
    <source>
        <dbReference type="Pfam" id="PF25973"/>
    </source>
</evidence>
<reference evidence="6 7" key="1">
    <citation type="journal article" date="2015" name="Int. J. Syst. Evol. Microbiol.">
        <title>Description of Sphingopyxis fribergensis sp. nov. - a soil bacterium with the ability to degrade styrene and phenylacetic acid.</title>
        <authorList>
            <person name="Oelschlagel M."/>
            <person name="Ruckert C."/>
            <person name="Kalinowski J."/>
            <person name="Schmidt G."/>
            <person name="Schlomann M."/>
            <person name="Tischler D."/>
        </authorList>
    </citation>
    <scope>NUCLEOTIDE SEQUENCE [LARGE SCALE GENOMIC DNA]</scope>
    <source>
        <strain evidence="6 7">Kp5.2</strain>
        <plasmid evidence="6">pSfKp5.2</plasmid>
    </source>
</reference>
<dbReference type="InterPro" id="IPR058627">
    <property type="entry name" value="MdtA-like_C"/>
</dbReference>
<organism evidence="6 7">
    <name type="scientific">Sphingopyxis fribergensis</name>
    <dbReference type="NCBI Taxonomy" id="1515612"/>
    <lineage>
        <taxon>Bacteria</taxon>
        <taxon>Pseudomonadati</taxon>
        <taxon>Pseudomonadota</taxon>
        <taxon>Alphaproteobacteria</taxon>
        <taxon>Sphingomonadales</taxon>
        <taxon>Sphingomonadaceae</taxon>
        <taxon>Sphingopyxis</taxon>
    </lineage>
</organism>
<gene>
    <name evidence="6" type="ORF">SKP52_24555</name>
</gene>
<dbReference type="PROSITE" id="PS51257">
    <property type="entry name" value="PROKAR_LIPOPROTEIN"/>
    <property type="match status" value="1"/>
</dbReference>
<feature type="domain" description="Multidrug resistance protein MdtA-like C-terminal permuted SH3" evidence="4">
    <location>
        <begin position="293"/>
        <end position="346"/>
    </location>
</feature>
<accession>A0A0A7PP47</accession>
<evidence type="ECO:0000313" key="7">
    <source>
        <dbReference type="Proteomes" id="UP000030907"/>
    </source>
</evidence>
<dbReference type="RefSeq" id="WP_052209044.1">
    <property type="nucleotide sequence ID" value="NZ_CP009123.1"/>
</dbReference>
<evidence type="ECO:0000256" key="1">
    <source>
        <dbReference type="ARBA" id="ARBA00009477"/>
    </source>
</evidence>
<dbReference type="Gene3D" id="2.40.420.20">
    <property type="match status" value="1"/>
</dbReference>
<dbReference type="EMBL" id="CP009123">
    <property type="protein sequence ID" value="AJA11749.1"/>
    <property type="molecule type" value="Genomic_DNA"/>
</dbReference>
<proteinExistence type="inferred from homology"/>
<evidence type="ECO:0000313" key="6">
    <source>
        <dbReference type="EMBL" id="AJA11749.1"/>
    </source>
</evidence>
<keyword evidence="2" id="KW-0732">Signal</keyword>
<dbReference type="InterPro" id="IPR058792">
    <property type="entry name" value="Beta-barrel_RND_2"/>
</dbReference>
<feature type="domain" description="CzcB-like barrel-sandwich hybrid" evidence="5">
    <location>
        <begin position="65"/>
        <end position="203"/>
    </location>
</feature>
<dbReference type="PANTHER" id="PTHR30469">
    <property type="entry name" value="MULTIDRUG RESISTANCE PROTEIN MDTA"/>
    <property type="match status" value="1"/>
</dbReference>
<feature type="signal peptide" evidence="2">
    <location>
        <begin position="1"/>
        <end position="28"/>
    </location>
</feature>
<dbReference type="Pfam" id="PF25973">
    <property type="entry name" value="BSH_CzcB"/>
    <property type="match status" value="1"/>
</dbReference>
<dbReference type="Gene3D" id="2.40.50.100">
    <property type="match status" value="1"/>
</dbReference>
<dbReference type="KEGG" id="sphk:SKP52_24555"/>
<dbReference type="SUPFAM" id="SSF111369">
    <property type="entry name" value="HlyD-like secretion proteins"/>
    <property type="match status" value="1"/>
</dbReference>
<dbReference type="OrthoDB" id="9806939at2"/>
<name>A0A0A7PP47_9SPHN</name>
<dbReference type="InterPro" id="IPR006143">
    <property type="entry name" value="RND_pump_MFP"/>
</dbReference>
<dbReference type="GO" id="GO:1990281">
    <property type="term" value="C:efflux pump complex"/>
    <property type="evidence" value="ECO:0007669"/>
    <property type="project" value="TreeGrafter"/>
</dbReference>
<dbReference type="Gene3D" id="2.40.30.170">
    <property type="match status" value="1"/>
</dbReference>